<keyword evidence="2" id="KW-0436">Ligase</keyword>
<reference evidence="3" key="2">
    <citation type="submission" date="2020-05" db="UniProtKB">
        <authorList>
            <consortium name="EnsemblMetazoa"/>
        </authorList>
    </citation>
    <scope>IDENTIFICATION</scope>
    <source>
        <strain evidence="3">wikel</strain>
    </source>
</reference>
<keyword evidence="4" id="KW-1185">Reference proteome</keyword>
<dbReference type="GO" id="GO:0004658">
    <property type="term" value="F:propionyl-CoA carboxylase activity"/>
    <property type="evidence" value="ECO:0007669"/>
    <property type="project" value="UniProtKB-EC"/>
</dbReference>
<dbReference type="InParanoid" id="B7PBR1"/>
<dbReference type="InterPro" id="IPR029045">
    <property type="entry name" value="ClpP/crotonase-like_dom_sf"/>
</dbReference>
<dbReference type="STRING" id="6945.B7PBR1"/>
<dbReference type="PROSITE" id="PS50989">
    <property type="entry name" value="COA_CT_CTER"/>
    <property type="match status" value="1"/>
</dbReference>
<dbReference type="EMBL" id="ABJB010519291">
    <property type="status" value="NOT_ANNOTATED_CDS"/>
    <property type="molecule type" value="Genomic_DNA"/>
</dbReference>
<evidence type="ECO:0000313" key="2">
    <source>
        <dbReference type="EMBL" id="EEC04033.1"/>
    </source>
</evidence>
<keyword evidence="5" id="KW-1267">Proteomics identification</keyword>
<dbReference type="InterPro" id="IPR011763">
    <property type="entry name" value="COA_CT_C"/>
</dbReference>
<dbReference type="InterPro" id="IPR051047">
    <property type="entry name" value="AccD/PCCB"/>
</dbReference>
<dbReference type="SUPFAM" id="SSF52096">
    <property type="entry name" value="ClpP/crotonase"/>
    <property type="match status" value="1"/>
</dbReference>
<sequence>MARHCTQVVDDRDFFEIMPMYAKNLIVGFARMNGQTVGVVANNPKSAAGVF</sequence>
<dbReference type="PANTHER" id="PTHR43842">
    <property type="entry name" value="PROPIONYL-COA CARBOXYLASE BETA CHAIN"/>
    <property type="match status" value="1"/>
</dbReference>
<evidence type="ECO:0000259" key="1">
    <source>
        <dbReference type="PROSITE" id="PS50989"/>
    </source>
</evidence>
<evidence type="ECO:0000313" key="4">
    <source>
        <dbReference type="Proteomes" id="UP000001555"/>
    </source>
</evidence>
<dbReference type="Proteomes" id="UP000001555">
    <property type="component" value="Unassembled WGS sequence"/>
</dbReference>
<dbReference type="AlphaFoldDB" id="B7PBR1"/>
<evidence type="ECO:0007829" key="5">
    <source>
        <dbReference type="PeptideAtlas" id="B7PBR1"/>
    </source>
</evidence>
<accession>B7PBR1</accession>
<organism>
    <name type="scientific">Ixodes scapularis</name>
    <name type="common">Black-legged tick</name>
    <name type="synonym">Deer tick</name>
    <dbReference type="NCBI Taxonomy" id="6945"/>
    <lineage>
        <taxon>Eukaryota</taxon>
        <taxon>Metazoa</taxon>
        <taxon>Ecdysozoa</taxon>
        <taxon>Arthropoda</taxon>
        <taxon>Chelicerata</taxon>
        <taxon>Arachnida</taxon>
        <taxon>Acari</taxon>
        <taxon>Parasitiformes</taxon>
        <taxon>Ixodida</taxon>
        <taxon>Ixodoidea</taxon>
        <taxon>Ixodidae</taxon>
        <taxon>Ixodinae</taxon>
        <taxon>Ixodes</taxon>
    </lineage>
</organism>
<protein>
    <submittedName>
        <fullName evidence="2 3">Propionyl-CoA carboxylase, putative</fullName>
        <ecNumber evidence="2">6.4.1.3</ecNumber>
    </submittedName>
</protein>
<evidence type="ECO:0000313" key="3">
    <source>
        <dbReference type="EnsemblMetazoa" id="ISCW003055-PA"/>
    </source>
</evidence>
<reference evidence="2 4" key="1">
    <citation type="submission" date="2008-03" db="EMBL/GenBank/DDBJ databases">
        <title>Annotation of Ixodes scapularis.</title>
        <authorList>
            <consortium name="Ixodes scapularis Genome Project Consortium"/>
            <person name="Caler E."/>
            <person name="Hannick L.I."/>
            <person name="Bidwell S."/>
            <person name="Joardar V."/>
            <person name="Thiagarajan M."/>
            <person name="Amedeo P."/>
            <person name="Galinsky K.J."/>
            <person name="Schobel S."/>
            <person name="Inman J."/>
            <person name="Hostetler J."/>
            <person name="Miller J."/>
            <person name="Hammond M."/>
            <person name="Megy K."/>
            <person name="Lawson D."/>
            <person name="Kodira C."/>
            <person name="Sutton G."/>
            <person name="Meyer J."/>
            <person name="Hill C.A."/>
            <person name="Birren B."/>
            <person name="Nene V."/>
            <person name="Collins F."/>
            <person name="Alarcon-Chaidez F."/>
            <person name="Wikel S."/>
            <person name="Strausberg R."/>
        </authorList>
    </citation>
    <scope>NUCLEOTIDE SEQUENCE [LARGE SCALE GENOMIC DNA]</scope>
    <source>
        <strain evidence="4">Wikel</strain>
        <strain evidence="2">Wikel colony</strain>
    </source>
</reference>
<dbReference type="Pfam" id="PF01039">
    <property type="entry name" value="Carboxyl_trans"/>
    <property type="match status" value="1"/>
</dbReference>
<dbReference type="HOGENOM" id="CLU_3108728_0_0_1"/>
<dbReference type="EMBL" id="DS678676">
    <property type="protein sequence ID" value="EEC04033.1"/>
    <property type="molecule type" value="Genomic_DNA"/>
</dbReference>
<dbReference type="InterPro" id="IPR034733">
    <property type="entry name" value="AcCoA_carboxyl_beta"/>
</dbReference>
<name>B7PBR1_IXOSC</name>
<dbReference type="PaxDb" id="6945-B7PBR1"/>
<dbReference type="VEuPathDB" id="VectorBase:ISCW003055"/>
<proteinExistence type="evidence at protein level"/>
<dbReference type="EC" id="6.4.1.3" evidence="2"/>
<dbReference type="PANTHER" id="PTHR43842:SF2">
    <property type="entry name" value="PROPIONYL-COA CARBOXYLASE BETA CHAIN, MITOCHONDRIAL"/>
    <property type="match status" value="1"/>
</dbReference>
<dbReference type="VEuPathDB" id="VectorBase:ISCI003055"/>
<gene>
    <name evidence="2" type="ORF">IscW_ISCW003055</name>
</gene>
<dbReference type="Gene3D" id="3.90.226.10">
    <property type="entry name" value="2-enoyl-CoA Hydratase, Chain A, domain 1"/>
    <property type="match status" value="1"/>
</dbReference>
<feature type="domain" description="CoA carboxyltransferase C-terminal" evidence="1">
    <location>
        <begin position="1"/>
        <end position="51"/>
    </location>
</feature>
<dbReference type="EnsemblMetazoa" id="ISCW003055-RA">
    <property type="protein sequence ID" value="ISCW003055-PA"/>
    <property type="gene ID" value="ISCW003055"/>
</dbReference>